<name>A0AA36MWE9_9DINO</name>
<comment type="caution">
    <text evidence="1">The sequence shown here is derived from an EMBL/GenBank/DDBJ whole genome shotgun (WGS) entry which is preliminary data.</text>
</comment>
<organism evidence="1 2">
    <name type="scientific">Effrenium voratum</name>
    <dbReference type="NCBI Taxonomy" id="2562239"/>
    <lineage>
        <taxon>Eukaryota</taxon>
        <taxon>Sar</taxon>
        <taxon>Alveolata</taxon>
        <taxon>Dinophyceae</taxon>
        <taxon>Suessiales</taxon>
        <taxon>Symbiodiniaceae</taxon>
        <taxon>Effrenium</taxon>
    </lineage>
</organism>
<dbReference type="EMBL" id="CAUJNA010000797">
    <property type="protein sequence ID" value="CAJ1381303.1"/>
    <property type="molecule type" value="Genomic_DNA"/>
</dbReference>
<keyword evidence="2" id="KW-1185">Reference proteome</keyword>
<protein>
    <submittedName>
        <fullName evidence="1">Uncharacterized protein</fullName>
    </submittedName>
</protein>
<evidence type="ECO:0000313" key="1">
    <source>
        <dbReference type="EMBL" id="CAJ1381303.1"/>
    </source>
</evidence>
<sequence length="101" mass="11263">MGYSMPICAPSRCAGRDFETHCQRSARKARRTLPQAAIRFANAAIKPAEAFAKAIVAFDRVRKHLDLFSARCVFCWQLTSSCKEPFACGFVPDLRPYGSFA</sequence>
<reference evidence="1" key="1">
    <citation type="submission" date="2023-08" db="EMBL/GenBank/DDBJ databases">
        <authorList>
            <person name="Chen Y."/>
            <person name="Shah S."/>
            <person name="Dougan E. K."/>
            <person name="Thang M."/>
            <person name="Chan C."/>
        </authorList>
    </citation>
    <scope>NUCLEOTIDE SEQUENCE</scope>
</reference>
<accession>A0AA36MWE9</accession>
<dbReference type="AlphaFoldDB" id="A0AA36MWE9"/>
<proteinExistence type="predicted"/>
<dbReference type="Proteomes" id="UP001178507">
    <property type="component" value="Unassembled WGS sequence"/>
</dbReference>
<gene>
    <name evidence="1" type="ORF">EVOR1521_LOCUS9028</name>
</gene>
<evidence type="ECO:0000313" key="2">
    <source>
        <dbReference type="Proteomes" id="UP001178507"/>
    </source>
</evidence>